<feature type="region of interest" description="Disordered" evidence="1">
    <location>
        <begin position="117"/>
        <end position="136"/>
    </location>
</feature>
<reference evidence="2 3" key="1">
    <citation type="journal article" date="2021" name="Environ. Microbiol.">
        <title>Gene family expansions and transcriptome signatures uncover fungal adaptations to wood decay.</title>
        <authorList>
            <person name="Hage H."/>
            <person name="Miyauchi S."/>
            <person name="Viragh M."/>
            <person name="Drula E."/>
            <person name="Min B."/>
            <person name="Chaduli D."/>
            <person name="Navarro D."/>
            <person name="Favel A."/>
            <person name="Norest M."/>
            <person name="Lesage-Meessen L."/>
            <person name="Balint B."/>
            <person name="Merenyi Z."/>
            <person name="de Eugenio L."/>
            <person name="Morin E."/>
            <person name="Martinez A.T."/>
            <person name="Baldrian P."/>
            <person name="Stursova M."/>
            <person name="Martinez M.J."/>
            <person name="Novotny C."/>
            <person name="Magnuson J.K."/>
            <person name="Spatafora J.W."/>
            <person name="Maurice S."/>
            <person name="Pangilinan J."/>
            <person name="Andreopoulos W."/>
            <person name="LaButti K."/>
            <person name="Hundley H."/>
            <person name="Na H."/>
            <person name="Kuo A."/>
            <person name="Barry K."/>
            <person name="Lipzen A."/>
            <person name="Henrissat B."/>
            <person name="Riley R."/>
            <person name="Ahrendt S."/>
            <person name="Nagy L.G."/>
            <person name="Grigoriev I.V."/>
            <person name="Martin F."/>
            <person name="Rosso M.N."/>
        </authorList>
    </citation>
    <scope>NUCLEOTIDE SEQUENCE [LARGE SCALE GENOMIC DNA]</scope>
    <source>
        <strain evidence="2 3">CIRM-BRFM 1785</strain>
    </source>
</reference>
<protein>
    <submittedName>
        <fullName evidence="2">Uncharacterized protein</fullName>
    </submittedName>
</protein>
<gene>
    <name evidence="2" type="ORF">C8Q71DRAFT_775864</name>
</gene>
<name>A0ABQ8K743_9APHY</name>
<evidence type="ECO:0000256" key="1">
    <source>
        <dbReference type="SAM" id="MobiDB-lite"/>
    </source>
</evidence>
<dbReference type="Proteomes" id="UP000814176">
    <property type="component" value="Unassembled WGS sequence"/>
</dbReference>
<evidence type="ECO:0000313" key="2">
    <source>
        <dbReference type="EMBL" id="KAH9832982.1"/>
    </source>
</evidence>
<comment type="caution">
    <text evidence="2">The sequence shown here is derived from an EMBL/GenBank/DDBJ whole genome shotgun (WGS) entry which is preliminary data.</text>
</comment>
<dbReference type="RefSeq" id="XP_047775748.1">
    <property type="nucleotide sequence ID" value="XM_047924630.1"/>
</dbReference>
<accession>A0ABQ8K743</accession>
<evidence type="ECO:0000313" key="3">
    <source>
        <dbReference type="Proteomes" id="UP000814176"/>
    </source>
</evidence>
<organism evidence="2 3">
    <name type="scientific">Rhodofomes roseus</name>
    <dbReference type="NCBI Taxonomy" id="34475"/>
    <lineage>
        <taxon>Eukaryota</taxon>
        <taxon>Fungi</taxon>
        <taxon>Dikarya</taxon>
        <taxon>Basidiomycota</taxon>
        <taxon>Agaricomycotina</taxon>
        <taxon>Agaricomycetes</taxon>
        <taxon>Polyporales</taxon>
        <taxon>Rhodofomes</taxon>
    </lineage>
</organism>
<keyword evidence="3" id="KW-1185">Reference proteome</keyword>
<proteinExistence type="predicted"/>
<sequence>MCISGSTSRTTLPHWAKIAQSIKTVTKPRRPKPILPSDYDDDEMKSYMKAHHIRHDRTVAVFHRMEDHYTSTIAAYDSLITAHANEGGPPIKFRKHSPGWKRQCLLETALERLRDAGVTYDPSRGDPRPGSLPPATMSDAREARLHWLELQPERRTEMYFTKYQMSWEKKILTGQLLALKKAEELSWRGMRCLFRNRVSAAQRRGLATLRCVVWLNRMPYVVAQKQQRSGSVKRRRAWRRVGKMIIWLQNATANAETGAETEAQTSYDSGIQA</sequence>
<dbReference type="EMBL" id="JADCUA010000020">
    <property type="protein sequence ID" value="KAH9832982.1"/>
    <property type="molecule type" value="Genomic_DNA"/>
</dbReference>
<dbReference type="GeneID" id="72005362"/>